<evidence type="ECO:0000313" key="4">
    <source>
        <dbReference type="Proteomes" id="UP001229955"/>
    </source>
</evidence>
<feature type="transmembrane region" description="Helical" evidence="1">
    <location>
        <begin position="20"/>
        <end position="38"/>
    </location>
</feature>
<reference evidence="2" key="1">
    <citation type="submission" date="2023-07" db="EMBL/GenBank/DDBJ databases">
        <authorList>
            <person name="Haufschild T."/>
            <person name="Kallscheuer N."/>
            <person name="Hammer J."/>
            <person name="Kohn T."/>
            <person name="Kabuu M."/>
            <person name="Jogler M."/>
            <person name="Wohfarth N."/>
            <person name="Heuer A."/>
            <person name="Rohde M."/>
            <person name="van Teeseling M.C.F."/>
            <person name="Jogler C."/>
        </authorList>
    </citation>
    <scope>NUCLEOTIDE SEQUENCE</scope>
    <source>
        <strain evidence="2">Strain 138</strain>
        <strain evidence="3">Strain 318</strain>
    </source>
</reference>
<dbReference type="PANTHER" id="PTHR39419:SF1">
    <property type="entry name" value="SLL0814 PROTEIN"/>
    <property type="match status" value="1"/>
</dbReference>
<dbReference type="EMBL" id="CP130613">
    <property type="protein sequence ID" value="WKW15687.1"/>
    <property type="molecule type" value="Genomic_DNA"/>
</dbReference>
<dbReference type="Pfam" id="PF04240">
    <property type="entry name" value="Caroten_synth"/>
    <property type="match status" value="1"/>
</dbReference>
<name>A0AA49Q645_9BACT</name>
<dbReference type="EMBL" id="CP130612">
    <property type="protein sequence ID" value="WKW12780.1"/>
    <property type="molecule type" value="Genomic_DNA"/>
</dbReference>
<feature type="transmembrane region" description="Helical" evidence="1">
    <location>
        <begin position="270"/>
        <end position="290"/>
    </location>
</feature>
<dbReference type="KEGG" id="pspc:Strain318_002089"/>
<evidence type="ECO:0000256" key="1">
    <source>
        <dbReference type="SAM" id="Phobius"/>
    </source>
</evidence>
<feature type="transmembrane region" description="Helical" evidence="1">
    <location>
        <begin position="244"/>
        <end position="264"/>
    </location>
</feature>
<feature type="transmembrane region" description="Helical" evidence="1">
    <location>
        <begin position="218"/>
        <end position="237"/>
    </location>
</feature>
<dbReference type="Proteomes" id="UP001229955">
    <property type="component" value="Chromosome"/>
</dbReference>
<keyword evidence="1" id="KW-0812">Transmembrane</keyword>
<feature type="transmembrane region" description="Helical" evidence="1">
    <location>
        <begin position="132"/>
        <end position="151"/>
    </location>
</feature>
<feature type="transmembrane region" description="Helical" evidence="1">
    <location>
        <begin position="87"/>
        <end position="112"/>
    </location>
</feature>
<feature type="transmembrane region" description="Helical" evidence="1">
    <location>
        <begin position="58"/>
        <end position="75"/>
    </location>
</feature>
<proteinExistence type="predicted"/>
<organism evidence="2">
    <name type="scientific">Pseudogemmatithrix spongiicola</name>
    <dbReference type="NCBI Taxonomy" id="3062599"/>
    <lineage>
        <taxon>Bacteria</taxon>
        <taxon>Pseudomonadati</taxon>
        <taxon>Gemmatimonadota</taxon>
        <taxon>Gemmatimonadia</taxon>
        <taxon>Gemmatimonadales</taxon>
        <taxon>Gemmatimonadaceae</taxon>
        <taxon>Pseudogemmatithrix</taxon>
    </lineage>
</organism>
<keyword evidence="1" id="KW-1133">Transmembrane helix</keyword>
<feature type="transmembrane region" description="Helical" evidence="1">
    <location>
        <begin position="163"/>
        <end position="180"/>
    </location>
</feature>
<accession>A0AA49Q831</accession>
<gene>
    <name evidence="2" type="ORF">Strain138_002090</name>
    <name evidence="3" type="ORF">Strain318_002089</name>
</gene>
<evidence type="ECO:0000313" key="3">
    <source>
        <dbReference type="EMBL" id="WKW15687.1"/>
    </source>
</evidence>
<dbReference type="PANTHER" id="PTHR39419">
    <property type="entry name" value="SLL0814 PROTEIN"/>
    <property type="match status" value="1"/>
</dbReference>
<accession>A0AA49Q645</accession>
<dbReference type="InterPro" id="IPR007354">
    <property type="entry name" value="CruF-like"/>
</dbReference>
<evidence type="ECO:0000313" key="2">
    <source>
        <dbReference type="EMBL" id="WKW12780.1"/>
    </source>
</evidence>
<sequence length="307" mass="34001">MSQTRLDDYPLDRVAQGFLWGHLALIAFATAAMVTILAGEFPVWMQGPYTAKVYALGWKYSGQVYILLGTAAVLLHSAPRFGWGKALALFVVASGVALLSELGGTNIGFPFGPYHYTEMLGYRIAGDVPYPIPISWYYMLYCCLVFCARLMTTDDSSATKWRWALVAGAFLTAWDVPMEVQMTNVQPPHWVWELENFAAWVPTFLKAPIFYGMPLSNWVGWYITGVVVSRLMLMLVPPTKWKETTALTAFPLILYATNGIMPIATVARHGYWWAVVFGVLAMGAPLWLVLRARKRAGAALGANPATA</sequence>
<dbReference type="AlphaFoldDB" id="A0AA49Q645"/>
<dbReference type="RefSeq" id="WP_367885657.1">
    <property type="nucleotide sequence ID" value="NZ_CP130612.1"/>
</dbReference>
<protein>
    <submittedName>
        <fullName evidence="2">Carotenoid biosynthesis protein</fullName>
    </submittedName>
</protein>
<keyword evidence="4" id="KW-1185">Reference proteome</keyword>
<keyword evidence="1" id="KW-0472">Membrane</keyword>